<organism evidence="2 3">
    <name type="scientific">Rubripirellula obstinata</name>
    <dbReference type="NCBI Taxonomy" id="406547"/>
    <lineage>
        <taxon>Bacteria</taxon>
        <taxon>Pseudomonadati</taxon>
        <taxon>Planctomycetota</taxon>
        <taxon>Planctomycetia</taxon>
        <taxon>Pirellulales</taxon>
        <taxon>Pirellulaceae</taxon>
        <taxon>Rubripirellula</taxon>
    </lineage>
</organism>
<keyword evidence="3" id="KW-1185">Reference proteome</keyword>
<evidence type="ECO:0000256" key="1">
    <source>
        <dbReference type="SAM" id="MobiDB-lite"/>
    </source>
</evidence>
<evidence type="ECO:0000313" key="2">
    <source>
        <dbReference type="EMBL" id="KAA1260286.1"/>
    </source>
</evidence>
<dbReference type="EMBL" id="VRLW01000001">
    <property type="protein sequence ID" value="KAA1260286.1"/>
    <property type="molecule type" value="Genomic_DNA"/>
</dbReference>
<comment type="caution">
    <text evidence="2">The sequence shown here is derived from an EMBL/GenBank/DDBJ whole genome shotgun (WGS) entry which is preliminary data.</text>
</comment>
<feature type="compositionally biased region" description="Basic and acidic residues" evidence="1">
    <location>
        <begin position="1"/>
        <end position="24"/>
    </location>
</feature>
<dbReference type="InterPro" id="IPR014995">
    <property type="entry name" value="DUF1844"/>
</dbReference>
<dbReference type="AlphaFoldDB" id="A0A5B1CI99"/>
<accession>A0A5B1CI99</accession>
<sequence length="148" mass="15898">MSEEQEPKIVVDSDWKEQVEKERAAAAGNTSPDEAVSAPETSAAETSAAAPAEDDADPQVAVGREYPAPPPASFEVLISMMFTQAMSMLGHMPDPNTGETTVNKPYAKHSIDTLEMLGEKTKGNLTDDEKQMLSEAMHALRMAYVGAK</sequence>
<proteinExistence type="predicted"/>
<name>A0A5B1CI99_9BACT</name>
<feature type="region of interest" description="Disordered" evidence="1">
    <location>
        <begin position="1"/>
        <end position="69"/>
    </location>
</feature>
<feature type="compositionally biased region" description="Low complexity" evidence="1">
    <location>
        <begin position="35"/>
        <end position="51"/>
    </location>
</feature>
<dbReference type="RefSeq" id="WP_235033305.1">
    <property type="nucleotide sequence ID" value="NZ_LWSK01000010.1"/>
</dbReference>
<evidence type="ECO:0000313" key="3">
    <source>
        <dbReference type="Proteomes" id="UP000322699"/>
    </source>
</evidence>
<gene>
    <name evidence="2" type="ORF">LF1_28250</name>
</gene>
<evidence type="ECO:0008006" key="4">
    <source>
        <dbReference type="Google" id="ProtNLM"/>
    </source>
</evidence>
<dbReference type="Proteomes" id="UP000322699">
    <property type="component" value="Unassembled WGS sequence"/>
</dbReference>
<dbReference type="Pfam" id="PF08899">
    <property type="entry name" value="DUF1844"/>
    <property type="match status" value="1"/>
</dbReference>
<protein>
    <recommendedName>
        <fullName evidence="4">DUF1844 domain-containing protein</fullName>
    </recommendedName>
</protein>
<reference evidence="2 3" key="1">
    <citation type="submission" date="2019-08" db="EMBL/GenBank/DDBJ databases">
        <title>Deep-cultivation of Planctomycetes and their phenomic and genomic characterization uncovers novel biology.</title>
        <authorList>
            <person name="Wiegand S."/>
            <person name="Jogler M."/>
            <person name="Boedeker C."/>
            <person name="Pinto D."/>
            <person name="Vollmers J."/>
            <person name="Rivas-Marin E."/>
            <person name="Kohn T."/>
            <person name="Peeters S.H."/>
            <person name="Heuer A."/>
            <person name="Rast P."/>
            <person name="Oberbeckmann S."/>
            <person name="Bunk B."/>
            <person name="Jeske O."/>
            <person name="Meyerdierks A."/>
            <person name="Storesund J.E."/>
            <person name="Kallscheuer N."/>
            <person name="Luecker S."/>
            <person name="Lage O.M."/>
            <person name="Pohl T."/>
            <person name="Merkel B.J."/>
            <person name="Hornburger P."/>
            <person name="Mueller R.-W."/>
            <person name="Bruemmer F."/>
            <person name="Labrenz M."/>
            <person name="Spormann A.M."/>
            <person name="Op Den Camp H."/>
            <person name="Overmann J."/>
            <person name="Amann R."/>
            <person name="Jetten M.S.M."/>
            <person name="Mascher T."/>
            <person name="Medema M.H."/>
            <person name="Devos D.P."/>
            <person name="Kaster A.-K."/>
            <person name="Ovreas L."/>
            <person name="Rohde M."/>
            <person name="Galperin M.Y."/>
            <person name="Jogler C."/>
        </authorList>
    </citation>
    <scope>NUCLEOTIDE SEQUENCE [LARGE SCALE GENOMIC DNA]</scope>
    <source>
        <strain evidence="2 3">LF1</strain>
    </source>
</reference>